<dbReference type="PANTHER" id="PTHR23507">
    <property type="entry name" value="ZGC:174356"/>
    <property type="match status" value="1"/>
</dbReference>
<feature type="transmembrane region" description="Helical" evidence="6">
    <location>
        <begin position="120"/>
        <end position="136"/>
    </location>
</feature>
<evidence type="ECO:0000256" key="3">
    <source>
        <dbReference type="ARBA" id="ARBA00022989"/>
    </source>
</evidence>
<feature type="transmembrane region" description="Helical" evidence="6">
    <location>
        <begin position="337"/>
        <end position="355"/>
    </location>
</feature>
<feature type="region of interest" description="Disordered" evidence="5">
    <location>
        <begin position="1"/>
        <end position="39"/>
    </location>
</feature>
<evidence type="ECO:0000313" key="7">
    <source>
        <dbReference type="EMBL" id="KAE8323224.1"/>
    </source>
</evidence>
<dbReference type="SUPFAM" id="SSF103473">
    <property type="entry name" value="MFS general substrate transporter"/>
    <property type="match status" value="1"/>
</dbReference>
<keyword evidence="4 6" id="KW-0472">Membrane</keyword>
<evidence type="ECO:0000313" key="8">
    <source>
        <dbReference type="Proteomes" id="UP000325945"/>
    </source>
</evidence>
<dbReference type="EMBL" id="ML741833">
    <property type="protein sequence ID" value="KAE8323224.1"/>
    <property type="molecule type" value="Genomic_DNA"/>
</dbReference>
<dbReference type="GO" id="GO:0022857">
    <property type="term" value="F:transmembrane transporter activity"/>
    <property type="evidence" value="ECO:0007669"/>
    <property type="project" value="InterPro"/>
</dbReference>
<feature type="transmembrane region" description="Helical" evidence="6">
    <location>
        <begin position="240"/>
        <end position="259"/>
    </location>
</feature>
<feature type="transmembrane region" description="Helical" evidence="6">
    <location>
        <begin position="296"/>
        <end position="317"/>
    </location>
</feature>
<feature type="transmembrane region" description="Helical" evidence="6">
    <location>
        <begin position="465"/>
        <end position="488"/>
    </location>
</feature>
<feature type="transmembrane region" description="Helical" evidence="6">
    <location>
        <begin position="48"/>
        <end position="66"/>
    </location>
</feature>
<sequence length="503" mass="54737">MASPELASHHSDSSLDGEGAPFLPGVDDESPESLNSDIPFQKHSSHGLIIKLFVIYLAIGMGGPMIQSPLTRIVESIACRNYWNAHDPSQLPGPGQISEGMCKIPEVQREVTTIIGYREFFNAFLTSTFALPYGLLADRYGRKLAIRLASVGFLFNSVLSLAPIWLPTIFPLRTMWFGAVGWVLGGGPVLLFALFWSMIADATAESERDTVILRFGIATVSAGFLANVTSSFLMKFDSRVPLMTGCGLLFAGLLVANLLPETLRKKSPETTISADTSISLTSLVLRIKKTIWSYRFICYNYPVAVILPAFFVTQLAGGSAFLVQYISIRFHRTIADATLLVALQHAFTIPVLFFILPQISERLRANISRLQSDLLLARISVMLLALGLFGIGLSSSINTLIPSLLLHAAGAGFVLIARGLITGLARREETARLYTLIEATQSIGEVMASLYITNSLNWGLGRGGLWIGLPWLIVSFLLALIALVLGILRLSPRSEDVPIGSTH</sequence>
<dbReference type="InterPro" id="IPR011701">
    <property type="entry name" value="MFS"/>
</dbReference>
<feature type="transmembrane region" description="Helical" evidence="6">
    <location>
        <begin position="400"/>
        <end position="421"/>
    </location>
</feature>
<gene>
    <name evidence="7" type="ORF">BDV39DRAFT_209048</name>
</gene>
<evidence type="ECO:0000256" key="1">
    <source>
        <dbReference type="ARBA" id="ARBA00004141"/>
    </source>
</evidence>
<dbReference type="AlphaFoldDB" id="A0A5N6WQS6"/>
<evidence type="ECO:0000256" key="5">
    <source>
        <dbReference type="SAM" id="MobiDB-lite"/>
    </source>
</evidence>
<dbReference type="CDD" id="cd06174">
    <property type="entry name" value="MFS"/>
    <property type="match status" value="1"/>
</dbReference>
<keyword evidence="3 6" id="KW-1133">Transmembrane helix</keyword>
<dbReference type="Gene3D" id="1.20.1250.20">
    <property type="entry name" value="MFS general substrate transporter like domains"/>
    <property type="match status" value="1"/>
</dbReference>
<feature type="transmembrane region" description="Helical" evidence="6">
    <location>
        <begin position="375"/>
        <end position="394"/>
    </location>
</feature>
<feature type="transmembrane region" description="Helical" evidence="6">
    <location>
        <begin position="211"/>
        <end position="234"/>
    </location>
</feature>
<reference evidence="8" key="1">
    <citation type="submission" date="2019-04" db="EMBL/GenBank/DDBJ databases">
        <title>Friends and foes A comparative genomics studyof 23 Aspergillus species from section Flavi.</title>
        <authorList>
            <consortium name="DOE Joint Genome Institute"/>
            <person name="Kjaerbolling I."/>
            <person name="Vesth T."/>
            <person name="Frisvad J.C."/>
            <person name="Nybo J.L."/>
            <person name="Theobald S."/>
            <person name="Kildgaard S."/>
            <person name="Isbrandt T."/>
            <person name="Kuo A."/>
            <person name="Sato A."/>
            <person name="Lyhne E.K."/>
            <person name="Kogle M.E."/>
            <person name="Wiebenga A."/>
            <person name="Kun R.S."/>
            <person name="Lubbers R.J."/>
            <person name="Makela M.R."/>
            <person name="Barry K."/>
            <person name="Chovatia M."/>
            <person name="Clum A."/>
            <person name="Daum C."/>
            <person name="Haridas S."/>
            <person name="He G."/>
            <person name="LaButti K."/>
            <person name="Lipzen A."/>
            <person name="Mondo S."/>
            <person name="Riley R."/>
            <person name="Salamov A."/>
            <person name="Simmons B.A."/>
            <person name="Magnuson J.K."/>
            <person name="Henrissat B."/>
            <person name="Mortensen U.H."/>
            <person name="Larsen T.O."/>
            <person name="Devries R.P."/>
            <person name="Grigoriev I.V."/>
            <person name="Machida M."/>
            <person name="Baker S.E."/>
            <person name="Andersen M.R."/>
        </authorList>
    </citation>
    <scope>NUCLEOTIDE SEQUENCE [LARGE SCALE GENOMIC DNA]</scope>
    <source>
        <strain evidence="8">CBS 130017</strain>
    </source>
</reference>
<keyword evidence="8" id="KW-1185">Reference proteome</keyword>
<dbReference type="GO" id="GO:0016020">
    <property type="term" value="C:membrane"/>
    <property type="evidence" value="ECO:0007669"/>
    <property type="project" value="UniProtKB-SubCell"/>
</dbReference>
<evidence type="ECO:0000256" key="4">
    <source>
        <dbReference type="ARBA" id="ARBA00023136"/>
    </source>
</evidence>
<feature type="transmembrane region" description="Helical" evidence="6">
    <location>
        <begin position="148"/>
        <end position="170"/>
    </location>
</feature>
<dbReference type="PANTHER" id="PTHR23507:SF31">
    <property type="entry name" value="TRANSPORTER, PUTATIVE (AFU_ORTHOLOGUE AFUA_2G14230)-RELATED"/>
    <property type="match status" value="1"/>
</dbReference>
<comment type="subcellular location">
    <subcellularLocation>
        <location evidence="1">Membrane</location>
        <topology evidence="1">Multi-pass membrane protein</topology>
    </subcellularLocation>
</comment>
<evidence type="ECO:0000256" key="2">
    <source>
        <dbReference type="ARBA" id="ARBA00022692"/>
    </source>
</evidence>
<dbReference type="Pfam" id="PF07690">
    <property type="entry name" value="MFS_1"/>
    <property type="match status" value="1"/>
</dbReference>
<proteinExistence type="predicted"/>
<organism evidence="7 8">
    <name type="scientific">Aspergillus sergii</name>
    <dbReference type="NCBI Taxonomy" id="1034303"/>
    <lineage>
        <taxon>Eukaryota</taxon>
        <taxon>Fungi</taxon>
        <taxon>Dikarya</taxon>
        <taxon>Ascomycota</taxon>
        <taxon>Pezizomycotina</taxon>
        <taxon>Eurotiomycetes</taxon>
        <taxon>Eurotiomycetidae</taxon>
        <taxon>Eurotiales</taxon>
        <taxon>Aspergillaceae</taxon>
        <taxon>Aspergillus</taxon>
        <taxon>Aspergillus subgen. Circumdati</taxon>
    </lineage>
</organism>
<keyword evidence="2 6" id="KW-0812">Transmembrane</keyword>
<dbReference type="InterPro" id="IPR036259">
    <property type="entry name" value="MFS_trans_sf"/>
</dbReference>
<feature type="transmembrane region" description="Helical" evidence="6">
    <location>
        <begin position="176"/>
        <end position="199"/>
    </location>
</feature>
<accession>A0A5N6WQS6</accession>
<name>A0A5N6WQS6_9EURO</name>
<evidence type="ECO:0000256" key="6">
    <source>
        <dbReference type="SAM" id="Phobius"/>
    </source>
</evidence>
<dbReference type="Proteomes" id="UP000325945">
    <property type="component" value="Unassembled WGS sequence"/>
</dbReference>
<protein>
    <submittedName>
        <fullName evidence="7">MFS general substrate transporter</fullName>
    </submittedName>
</protein>